<gene>
    <name evidence="2" type="ORF">CITCOLO1_LOCUS20513</name>
</gene>
<sequence>MGEDLKRSKKFYCVYIVLHFGICRISFSLVIPIPFFFTIIVHPLIPRSTVSNFQRQRRELRTALQAPRV</sequence>
<dbReference type="Proteomes" id="UP001642487">
    <property type="component" value="Chromosome 8"/>
</dbReference>
<organism evidence="2 3">
    <name type="scientific">Citrullus colocynthis</name>
    <name type="common">colocynth</name>
    <dbReference type="NCBI Taxonomy" id="252529"/>
    <lineage>
        <taxon>Eukaryota</taxon>
        <taxon>Viridiplantae</taxon>
        <taxon>Streptophyta</taxon>
        <taxon>Embryophyta</taxon>
        <taxon>Tracheophyta</taxon>
        <taxon>Spermatophyta</taxon>
        <taxon>Magnoliopsida</taxon>
        <taxon>eudicotyledons</taxon>
        <taxon>Gunneridae</taxon>
        <taxon>Pentapetalae</taxon>
        <taxon>rosids</taxon>
        <taxon>fabids</taxon>
        <taxon>Cucurbitales</taxon>
        <taxon>Cucurbitaceae</taxon>
        <taxon>Benincaseae</taxon>
        <taxon>Citrullus</taxon>
    </lineage>
</organism>
<feature type="transmembrane region" description="Helical" evidence="1">
    <location>
        <begin position="12"/>
        <end position="45"/>
    </location>
</feature>
<proteinExistence type="predicted"/>
<reference evidence="2 3" key="1">
    <citation type="submission" date="2024-03" db="EMBL/GenBank/DDBJ databases">
        <authorList>
            <person name="Gkanogiannis A."/>
            <person name="Becerra Lopez-Lavalle L."/>
        </authorList>
    </citation>
    <scope>NUCLEOTIDE SEQUENCE [LARGE SCALE GENOMIC DNA]</scope>
</reference>
<protein>
    <recommendedName>
        <fullName evidence="4">Transmembrane protein</fullName>
    </recommendedName>
</protein>
<keyword evidence="3" id="KW-1185">Reference proteome</keyword>
<evidence type="ECO:0000256" key="1">
    <source>
        <dbReference type="SAM" id="Phobius"/>
    </source>
</evidence>
<keyword evidence="1" id="KW-0812">Transmembrane</keyword>
<keyword evidence="1" id="KW-1133">Transmembrane helix</keyword>
<evidence type="ECO:0000313" key="2">
    <source>
        <dbReference type="EMBL" id="CAK9328108.1"/>
    </source>
</evidence>
<evidence type="ECO:0000313" key="3">
    <source>
        <dbReference type="Proteomes" id="UP001642487"/>
    </source>
</evidence>
<name>A0ABP0Z5R1_9ROSI</name>
<accession>A0ABP0Z5R1</accession>
<evidence type="ECO:0008006" key="4">
    <source>
        <dbReference type="Google" id="ProtNLM"/>
    </source>
</evidence>
<dbReference type="EMBL" id="OZ021742">
    <property type="protein sequence ID" value="CAK9328108.1"/>
    <property type="molecule type" value="Genomic_DNA"/>
</dbReference>
<keyword evidence="1" id="KW-0472">Membrane</keyword>